<dbReference type="Gene3D" id="2.60.40.10">
    <property type="entry name" value="Immunoglobulins"/>
    <property type="match status" value="1"/>
</dbReference>
<keyword evidence="7" id="KW-0482">Metalloprotease</keyword>
<dbReference type="InterPro" id="IPR008754">
    <property type="entry name" value="Peptidase_M43"/>
</dbReference>
<dbReference type="Gene3D" id="3.40.390.10">
    <property type="entry name" value="Collagenase (Catalytic Domain)"/>
    <property type="match status" value="1"/>
</dbReference>
<dbReference type="PANTHER" id="PTHR47466">
    <property type="match status" value="1"/>
</dbReference>
<dbReference type="InterPro" id="IPR026444">
    <property type="entry name" value="Secre_tail"/>
</dbReference>
<dbReference type="SUPFAM" id="SSF49299">
    <property type="entry name" value="PKD domain"/>
    <property type="match status" value="1"/>
</dbReference>
<dbReference type="CDD" id="cd00146">
    <property type="entry name" value="PKD"/>
    <property type="match status" value="1"/>
</dbReference>
<gene>
    <name evidence="11" type="ORF">GCM10023185_23480</name>
</gene>
<dbReference type="PROSITE" id="PS50093">
    <property type="entry name" value="PKD"/>
    <property type="match status" value="1"/>
</dbReference>
<dbReference type="Proteomes" id="UP001501153">
    <property type="component" value="Unassembled WGS sequence"/>
</dbReference>
<keyword evidence="8" id="KW-1015">Disulfide bond</keyword>
<comment type="similarity">
    <text evidence="1">Belongs to the peptidase M43B family.</text>
</comment>
<dbReference type="Pfam" id="PF18962">
    <property type="entry name" value="Por_Secre_tail"/>
    <property type="match status" value="1"/>
</dbReference>
<evidence type="ECO:0000259" key="10">
    <source>
        <dbReference type="PROSITE" id="PS50093"/>
    </source>
</evidence>
<evidence type="ECO:0000256" key="6">
    <source>
        <dbReference type="ARBA" id="ARBA00022833"/>
    </source>
</evidence>
<dbReference type="Gene3D" id="2.60.120.260">
    <property type="entry name" value="Galactose-binding domain-like"/>
    <property type="match status" value="1"/>
</dbReference>
<feature type="domain" description="PKD" evidence="10">
    <location>
        <begin position="382"/>
        <end position="449"/>
    </location>
</feature>
<dbReference type="SUPFAM" id="SSF55486">
    <property type="entry name" value="Metalloproteases ('zincins'), catalytic domain"/>
    <property type="match status" value="1"/>
</dbReference>
<dbReference type="Pfam" id="PF05572">
    <property type="entry name" value="Peptidase_M43"/>
    <property type="match status" value="1"/>
</dbReference>
<name>A0ABP8IGQ6_9BACT</name>
<comment type="caution">
    <text evidence="11">The sequence shown here is derived from an EMBL/GenBank/DDBJ whole genome shotgun (WGS) entry which is preliminary data.</text>
</comment>
<keyword evidence="12" id="KW-1185">Reference proteome</keyword>
<evidence type="ECO:0000256" key="5">
    <source>
        <dbReference type="ARBA" id="ARBA00022801"/>
    </source>
</evidence>
<dbReference type="PANTHER" id="PTHR47466:SF1">
    <property type="entry name" value="METALLOPROTEASE MEP1 (AFU_ORTHOLOGUE AFUA_1G07730)-RELATED"/>
    <property type="match status" value="1"/>
</dbReference>
<evidence type="ECO:0000313" key="12">
    <source>
        <dbReference type="Proteomes" id="UP001501153"/>
    </source>
</evidence>
<dbReference type="SMART" id="SM00089">
    <property type="entry name" value="PKD"/>
    <property type="match status" value="1"/>
</dbReference>
<keyword evidence="4 9" id="KW-0732">Signal</keyword>
<evidence type="ECO:0000256" key="4">
    <source>
        <dbReference type="ARBA" id="ARBA00022729"/>
    </source>
</evidence>
<keyword evidence="2" id="KW-0645">Protease</keyword>
<dbReference type="Pfam" id="PF00801">
    <property type="entry name" value="PKD"/>
    <property type="match status" value="1"/>
</dbReference>
<feature type="chain" id="PRO_5046377579" description="PKD domain-containing protein" evidence="9">
    <location>
        <begin position="26"/>
        <end position="741"/>
    </location>
</feature>
<evidence type="ECO:0000256" key="1">
    <source>
        <dbReference type="ARBA" id="ARBA00008721"/>
    </source>
</evidence>
<keyword evidence="6" id="KW-0862">Zinc</keyword>
<keyword evidence="3" id="KW-0479">Metal-binding</keyword>
<evidence type="ECO:0000256" key="3">
    <source>
        <dbReference type="ARBA" id="ARBA00022723"/>
    </source>
</evidence>
<protein>
    <recommendedName>
        <fullName evidence="10">PKD domain-containing protein</fullName>
    </recommendedName>
</protein>
<dbReference type="InterPro" id="IPR013783">
    <property type="entry name" value="Ig-like_fold"/>
</dbReference>
<dbReference type="InterPro" id="IPR035986">
    <property type="entry name" value="PKD_dom_sf"/>
</dbReference>
<evidence type="ECO:0000256" key="7">
    <source>
        <dbReference type="ARBA" id="ARBA00023049"/>
    </source>
</evidence>
<evidence type="ECO:0000256" key="9">
    <source>
        <dbReference type="SAM" id="SignalP"/>
    </source>
</evidence>
<feature type="signal peptide" evidence="9">
    <location>
        <begin position="1"/>
        <end position="25"/>
    </location>
</feature>
<dbReference type="InterPro" id="IPR000601">
    <property type="entry name" value="PKD_dom"/>
</dbReference>
<dbReference type="EMBL" id="BAABGZ010000027">
    <property type="protein sequence ID" value="GAA4358147.1"/>
    <property type="molecule type" value="Genomic_DNA"/>
</dbReference>
<dbReference type="NCBIfam" id="TIGR04183">
    <property type="entry name" value="Por_Secre_tail"/>
    <property type="match status" value="1"/>
</dbReference>
<reference evidence="12" key="1">
    <citation type="journal article" date="2019" name="Int. J. Syst. Evol. Microbiol.">
        <title>The Global Catalogue of Microorganisms (GCM) 10K type strain sequencing project: providing services to taxonomists for standard genome sequencing and annotation.</title>
        <authorList>
            <consortium name="The Broad Institute Genomics Platform"/>
            <consortium name="The Broad Institute Genome Sequencing Center for Infectious Disease"/>
            <person name="Wu L."/>
            <person name="Ma J."/>
        </authorList>
    </citation>
    <scope>NUCLEOTIDE SEQUENCE [LARGE SCALE GENOMIC DNA]</scope>
    <source>
        <strain evidence="12">JCM 17923</strain>
    </source>
</reference>
<sequence length="741" mass="78925">MLKKLLPTLALAVLGLLGTRPEAHAQDNPGIRRCDFDAKQRAYFNANPGAEHAYDELLRQAAASMKANPAQAQRGALLAAPDVTIPVVIHVLHTGPNSNITDRQINDALAIVNRDFSKTNPDTVDIIPMFRPIIANVGFQFKLAKIDPNGNCTTGITRTSSFESNYATNNVINVIMWDPSKYLNIWVNERIASGAGGYTFGNLCGGTANGDGIVLYSSQFGNSGRSCSSNLCARTLTHEIGHYFGLPHTWGRSNTPGLASNCSIDDGIADTPNTTGYDQSQGPCNTNFGTCTDANGQRIISNVQNYMDYADCEKMFTLGQRAVMRTIITTLPCRINLVSQANLVATGTNDGYVAPPCAPIARFVPTPTTVCVGSPVSVRDYSYNFTAAGGTLSYSWSFPGGTPATATGQTATVTYNTPGFYTITETVTNNVGSSVETRTEIIKVEGPAAGQTGPYMESFEAAGYSALPGPFPNPSLNNWETYGETTVGALSLPGYPAPSRWQRGTAVPAADGIAYMSVPLVYASGYTSTLITPNIDLSMVPTSGVVRIARAYAPRVAGATEQLRVSFSNDCGQTWLGSTTFSATALATQGGAPEAGYTPQSPSDWQDLNIPIPATMQGSPRFKVRFQMVQGSVTGNRFFMDKFRIAGPLGTRETALTQRGISVYPNPLTNETAVHVDLNSRTEVQVSLTDLLGREVLSLPSKTYGAGNQAIGLPAASLSPGLYVVRIKLNGETYSSKLTVN</sequence>
<accession>A0ABP8IGQ6</accession>
<evidence type="ECO:0000256" key="8">
    <source>
        <dbReference type="ARBA" id="ARBA00023157"/>
    </source>
</evidence>
<evidence type="ECO:0000313" key="11">
    <source>
        <dbReference type="EMBL" id="GAA4358147.1"/>
    </source>
</evidence>
<organism evidence="11 12">
    <name type="scientific">Hymenobacter saemangeumensis</name>
    <dbReference type="NCBI Taxonomy" id="1084522"/>
    <lineage>
        <taxon>Bacteria</taxon>
        <taxon>Pseudomonadati</taxon>
        <taxon>Bacteroidota</taxon>
        <taxon>Cytophagia</taxon>
        <taxon>Cytophagales</taxon>
        <taxon>Hymenobacteraceae</taxon>
        <taxon>Hymenobacter</taxon>
    </lineage>
</organism>
<keyword evidence="5" id="KW-0378">Hydrolase</keyword>
<dbReference type="InterPro" id="IPR024079">
    <property type="entry name" value="MetalloPept_cat_dom_sf"/>
</dbReference>
<evidence type="ECO:0000256" key="2">
    <source>
        <dbReference type="ARBA" id="ARBA00022670"/>
    </source>
</evidence>
<dbReference type="InterPro" id="IPR022409">
    <property type="entry name" value="PKD/Chitinase_dom"/>
</dbReference>
<proteinExistence type="inferred from homology"/>